<dbReference type="GO" id="GO:0005737">
    <property type="term" value="C:cytoplasm"/>
    <property type="evidence" value="ECO:0007669"/>
    <property type="project" value="UniProtKB-SubCell"/>
</dbReference>
<evidence type="ECO:0000256" key="9">
    <source>
        <dbReference type="ARBA" id="ARBA00023067"/>
    </source>
</evidence>
<evidence type="ECO:0000256" key="7">
    <source>
        <dbReference type="ARBA" id="ARBA00022618"/>
    </source>
</evidence>
<feature type="region of interest" description="Disordered" evidence="12">
    <location>
        <begin position="477"/>
        <end position="496"/>
    </location>
</feature>
<feature type="compositionally biased region" description="Acidic residues" evidence="12">
    <location>
        <begin position="213"/>
        <end position="226"/>
    </location>
</feature>
<dbReference type="PIRSF" id="PIRSF017126">
    <property type="entry name" value="Condensin_H"/>
    <property type="match status" value="1"/>
</dbReference>
<gene>
    <name evidence="13" type="ORF">DMC30DRAFT_415931</name>
</gene>
<evidence type="ECO:0000313" key="14">
    <source>
        <dbReference type="Proteomes" id="UP000311382"/>
    </source>
</evidence>
<dbReference type="OrthoDB" id="362021at2759"/>
<feature type="compositionally biased region" description="Acidic residues" evidence="12">
    <location>
        <begin position="123"/>
        <end position="135"/>
    </location>
</feature>
<feature type="compositionally biased region" description="Gly residues" evidence="12">
    <location>
        <begin position="610"/>
        <end position="629"/>
    </location>
</feature>
<evidence type="ECO:0000256" key="4">
    <source>
        <dbReference type="ARBA" id="ARBA00016065"/>
    </source>
</evidence>
<proteinExistence type="inferred from homology"/>
<dbReference type="AlphaFoldDB" id="A0A5C5G0P2"/>
<evidence type="ECO:0000256" key="1">
    <source>
        <dbReference type="ARBA" id="ARBA00004286"/>
    </source>
</evidence>
<evidence type="ECO:0000256" key="5">
    <source>
        <dbReference type="ARBA" id="ARBA00022454"/>
    </source>
</evidence>
<dbReference type="PANTHER" id="PTHR13108">
    <property type="entry name" value="CONDENSIN COMPLEX SUBUNIT 2"/>
    <property type="match status" value="1"/>
</dbReference>
<protein>
    <recommendedName>
        <fullName evidence="4 11">Condensin complex subunit 2</fullName>
    </recommendedName>
</protein>
<dbReference type="GO" id="GO:0007076">
    <property type="term" value="P:mitotic chromosome condensation"/>
    <property type="evidence" value="ECO:0007669"/>
    <property type="project" value="InterPro"/>
</dbReference>
<evidence type="ECO:0000256" key="10">
    <source>
        <dbReference type="ARBA" id="ARBA00023306"/>
    </source>
</evidence>
<dbReference type="STRING" id="5288.A0A5C5G0P2"/>
<keyword evidence="6" id="KW-0963">Cytoplasm</keyword>
<keyword evidence="10 11" id="KW-0131">Cell cycle</keyword>
<keyword evidence="8 11" id="KW-0498">Mitosis</keyword>
<feature type="region of interest" description="Disordered" evidence="12">
    <location>
        <begin position="110"/>
        <end position="145"/>
    </location>
</feature>
<dbReference type="InterPro" id="IPR022816">
    <property type="entry name" value="Condensin_barren_su2"/>
</dbReference>
<evidence type="ECO:0000256" key="8">
    <source>
        <dbReference type="ARBA" id="ARBA00022776"/>
    </source>
</evidence>
<evidence type="ECO:0000313" key="13">
    <source>
        <dbReference type="EMBL" id="TNY21551.1"/>
    </source>
</evidence>
<dbReference type="GO" id="GO:0000796">
    <property type="term" value="C:condensin complex"/>
    <property type="evidence" value="ECO:0007669"/>
    <property type="project" value="InterPro"/>
</dbReference>
<evidence type="ECO:0000256" key="11">
    <source>
        <dbReference type="PIRNR" id="PIRNR017126"/>
    </source>
</evidence>
<reference evidence="13 14" key="1">
    <citation type="submission" date="2019-03" db="EMBL/GenBank/DDBJ databases">
        <title>Rhodosporidium diobovatum UCD-FST 08-225 genome sequencing, assembly, and annotation.</title>
        <authorList>
            <person name="Fakankun I.U."/>
            <person name="Fristensky B."/>
            <person name="Levin D.B."/>
        </authorList>
    </citation>
    <scope>NUCLEOTIDE SEQUENCE [LARGE SCALE GENOMIC DNA]</scope>
    <source>
        <strain evidence="13 14">UCD-FST 08-225</strain>
    </source>
</reference>
<comment type="subcellular location">
    <subcellularLocation>
        <location evidence="1">Chromosome</location>
    </subcellularLocation>
    <subcellularLocation>
        <location evidence="2">Cytoplasm</location>
    </subcellularLocation>
</comment>
<comment type="function">
    <text evidence="11">Regulatory subunit of the condensin complex, a complex required for conversion of interphase chromatin into mitotic-like condense chromosomes.</text>
</comment>
<feature type="region of interest" description="Disordered" evidence="12">
    <location>
        <begin position="213"/>
        <end position="238"/>
    </location>
</feature>
<feature type="region of interest" description="Disordered" evidence="12">
    <location>
        <begin position="689"/>
        <end position="727"/>
    </location>
</feature>
<keyword evidence="14" id="KW-1185">Reference proteome</keyword>
<dbReference type="PANTHER" id="PTHR13108:SF9">
    <property type="entry name" value="CONDENSIN COMPLEX SUBUNIT 2"/>
    <property type="match status" value="1"/>
</dbReference>
<evidence type="ECO:0000256" key="3">
    <source>
        <dbReference type="ARBA" id="ARBA00009471"/>
    </source>
</evidence>
<organism evidence="13 14">
    <name type="scientific">Rhodotorula diobovata</name>
    <dbReference type="NCBI Taxonomy" id="5288"/>
    <lineage>
        <taxon>Eukaryota</taxon>
        <taxon>Fungi</taxon>
        <taxon>Dikarya</taxon>
        <taxon>Basidiomycota</taxon>
        <taxon>Pucciniomycotina</taxon>
        <taxon>Microbotryomycetes</taxon>
        <taxon>Sporidiobolales</taxon>
        <taxon>Sporidiobolaceae</taxon>
        <taxon>Rhodotorula</taxon>
    </lineage>
</organism>
<dbReference type="EMBL" id="SOZI01000041">
    <property type="protein sequence ID" value="TNY21551.1"/>
    <property type="molecule type" value="Genomic_DNA"/>
</dbReference>
<evidence type="ECO:0000256" key="6">
    <source>
        <dbReference type="ARBA" id="ARBA00022490"/>
    </source>
</evidence>
<keyword evidence="9 11" id="KW-0226">DNA condensation</keyword>
<feature type="region of interest" description="Disordered" evidence="12">
    <location>
        <begin position="573"/>
        <end position="632"/>
    </location>
</feature>
<evidence type="ECO:0000256" key="2">
    <source>
        <dbReference type="ARBA" id="ARBA00004496"/>
    </source>
</evidence>
<dbReference type="GO" id="GO:0051301">
    <property type="term" value="P:cell division"/>
    <property type="evidence" value="ECO:0007669"/>
    <property type="project" value="UniProtKB-KW"/>
</dbReference>
<accession>A0A5C5G0P2</accession>
<sequence>MAVLAAANRLRDHHAANTTPGRNVSGVLGQAPLVVESQRYEEWMKIATDNKITSTNTWNLALIDYFHDMSLLRNGDDNSINFQKASCTLDGCVKIWTSRVDSVATETGKLLSGLGDDAPAGGDENEDGEGDEDDERQEKRARKRAARQAATLADDFSKLRVKSFDLEFTVDPLFKKTSADFDEGGAGGILMNHLACDGTMKVVFDAGDAKLECDEEDDEEGLDEEEERRRREQDEEDRAEIDISKLRARCLPHGIEPLSHMSLCPSLAAFRFSADAQLDLGLLNLHDDSDDDEGGAPFPRAGAAGGGDEDDFGGFDHGDAPMLEQDFGGGFDDDDAAHAGGVDFFADEFTPAAAAALPGGGGGFGFGAVEAFDPRRAADERDLVMAMEGAGGGAGGDRGDEGMFEFFDAKLGRNWAGPEHWKMRRGAAAGGKKGEDGVAPTRTVKKDKTPFTLDFTSDPPLSLKELFAPAAPKSSITTAAAGRARKSATKSADDDFTLPDDFHFNSQNLLRLFLKPKTTLKMRRRGAPPQLGLDGAEGDVQFWAQAGAGAGGAGAEGGAGEDGYGGGMDPMDYPGDFGGGGGDDDDGDDFPPPFDTQWLSIGDDDTPAPGLGGANGLGLGGSGPGGGGGDADDDAEMDDLHAATQGQLRRVRPEMVSYAKRAKRVDVKKLKDSIWRELEEVVIPVKEFPSSHAYDPSSPSPAPTPPAAAVEPAPEPKRTKHTKPAKREALIPVVSNLRRQYPKDKMDEISTSYMFICLLHLANEKGLRIQVPRGDDDDELRKVVGGLEGLRVLKEVV</sequence>
<evidence type="ECO:0000256" key="12">
    <source>
        <dbReference type="SAM" id="MobiDB-lite"/>
    </source>
</evidence>
<keyword evidence="5" id="KW-0158">Chromosome</keyword>
<feature type="region of interest" description="Disordered" evidence="12">
    <location>
        <begin position="289"/>
        <end position="332"/>
    </location>
</feature>
<dbReference type="Proteomes" id="UP000311382">
    <property type="component" value="Unassembled WGS sequence"/>
</dbReference>
<name>A0A5C5G0P2_9BASI</name>
<comment type="similarity">
    <text evidence="3 11">Belongs to the CND2 (condensin subunit 2) family.</text>
</comment>
<keyword evidence="7 11" id="KW-0132">Cell division</keyword>
<dbReference type="Pfam" id="PF05786">
    <property type="entry name" value="Cnd2"/>
    <property type="match status" value="1"/>
</dbReference>
<comment type="caution">
    <text evidence="13">The sequence shown here is derived from an EMBL/GenBank/DDBJ whole genome shotgun (WGS) entry which is preliminary data.</text>
</comment>
<dbReference type="GO" id="GO:0003682">
    <property type="term" value="F:chromatin binding"/>
    <property type="evidence" value="ECO:0007669"/>
    <property type="project" value="TreeGrafter"/>
</dbReference>